<dbReference type="PANTHER" id="PTHR16320">
    <property type="entry name" value="SPHINGOMYELINASE FAMILY MEMBER"/>
    <property type="match status" value="1"/>
</dbReference>
<feature type="domain" description="Endonuclease/exonuclease/phosphatase" evidence="15">
    <location>
        <begin position="51"/>
        <end position="359"/>
    </location>
</feature>
<dbReference type="GO" id="GO:0006665">
    <property type="term" value="P:sphingolipid metabolic process"/>
    <property type="evidence" value="ECO:0007669"/>
    <property type="project" value="UniProtKB-KW"/>
</dbReference>
<dbReference type="Pfam" id="PF03372">
    <property type="entry name" value="Exo_endo_phos"/>
    <property type="match status" value="1"/>
</dbReference>
<name>A0A0D2BBM7_9EURO</name>
<keyword evidence="10 14" id="KW-1133">Transmembrane helix</keyword>
<evidence type="ECO:0000256" key="10">
    <source>
        <dbReference type="ARBA" id="ARBA00022989"/>
    </source>
</evidence>
<gene>
    <name evidence="16" type="ORF">PV05_11189</name>
</gene>
<evidence type="ECO:0000256" key="12">
    <source>
        <dbReference type="ARBA" id="ARBA00023136"/>
    </source>
</evidence>
<keyword evidence="5 14" id="KW-0812">Transmembrane</keyword>
<keyword evidence="9" id="KW-0746">Sphingolipid metabolism</keyword>
<feature type="transmembrane region" description="Helical" evidence="14">
    <location>
        <begin position="445"/>
        <end position="464"/>
    </location>
</feature>
<evidence type="ECO:0000256" key="13">
    <source>
        <dbReference type="SAM" id="MobiDB-lite"/>
    </source>
</evidence>
<evidence type="ECO:0000256" key="1">
    <source>
        <dbReference type="ARBA" id="ARBA00004141"/>
    </source>
</evidence>
<dbReference type="EMBL" id="KN847323">
    <property type="protein sequence ID" value="KIW49516.1"/>
    <property type="molecule type" value="Genomic_DNA"/>
</dbReference>
<dbReference type="SUPFAM" id="SSF56219">
    <property type="entry name" value="DNase I-like"/>
    <property type="match status" value="1"/>
</dbReference>
<dbReference type="OrthoDB" id="387657at2759"/>
<dbReference type="GO" id="GO:0046872">
    <property type="term" value="F:metal ion binding"/>
    <property type="evidence" value="ECO:0007669"/>
    <property type="project" value="UniProtKB-KW"/>
</dbReference>
<feature type="region of interest" description="Disordered" evidence="13">
    <location>
        <begin position="1"/>
        <end position="20"/>
    </location>
</feature>
<evidence type="ECO:0000256" key="11">
    <source>
        <dbReference type="ARBA" id="ARBA00023098"/>
    </source>
</evidence>
<dbReference type="InterPro" id="IPR036691">
    <property type="entry name" value="Endo/exonu/phosph_ase_sf"/>
</dbReference>
<dbReference type="FunFam" id="3.60.10.10:FF:000059">
    <property type="entry name" value="Inositol phosphosphingolipids phospholipase C"/>
    <property type="match status" value="1"/>
</dbReference>
<keyword evidence="6" id="KW-0479">Metal-binding</keyword>
<dbReference type="GeneID" id="25333097"/>
<dbReference type="STRING" id="348802.A0A0D2BBM7"/>
<comment type="subcellular location">
    <subcellularLocation>
        <location evidence="1">Membrane</location>
        <topology evidence="1">Multi-pass membrane protein</topology>
    </subcellularLocation>
</comment>
<evidence type="ECO:0000256" key="5">
    <source>
        <dbReference type="ARBA" id="ARBA00022692"/>
    </source>
</evidence>
<keyword evidence="11" id="KW-0443">Lipid metabolism</keyword>
<dbReference type="Proteomes" id="UP000054342">
    <property type="component" value="Unassembled WGS sequence"/>
</dbReference>
<evidence type="ECO:0000313" key="17">
    <source>
        <dbReference type="Proteomes" id="UP000054342"/>
    </source>
</evidence>
<dbReference type="InterPro" id="IPR005135">
    <property type="entry name" value="Endo/exonuclease/phosphatase"/>
</dbReference>
<dbReference type="RefSeq" id="XP_013310100.1">
    <property type="nucleotide sequence ID" value="XM_013454646.1"/>
</dbReference>
<evidence type="ECO:0000256" key="9">
    <source>
        <dbReference type="ARBA" id="ARBA00022919"/>
    </source>
</evidence>
<feature type="transmembrane region" description="Helical" evidence="14">
    <location>
        <begin position="470"/>
        <end position="496"/>
    </location>
</feature>
<feature type="compositionally biased region" description="Polar residues" evidence="13">
    <location>
        <begin position="1"/>
        <end position="16"/>
    </location>
</feature>
<protein>
    <recommendedName>
        <fullName evidence="15">Endonuclease/exonuclease/phosphatase domain-containing protein</fullName>
    </recommendedName>
</protein>
<evidence type="ECO:0000256" key="7">
    <source>
        <dbReference type="ARBA" id="ARBA00022801"/>
    </source>
</evidence>
<keyword evidence="8" id="KW-0460">Magnesium</keyword>
<sequence length="532" mass="60489">MNASFLQKLGKNSQPDKSTREPLLYHDLDYEMETVIRQKSEESGPTSINVLTLNCWGLKYLSKHRTERLSEIGNRIASHSPQLDIVGLQECWTFGDYLAIRDRTRSILPYAKFYHSGIFGGGLAVFSRWPISDSSMFRYSLNGRPTAFFRGDWFVGKGVACAQIQMSDGQMIEVFNTHLHAPYDREPNDSYICHRTAQAWEMAKLMRAASDRGSLVLGLGDFNMVPLSFAHVLIESRGGVKDVWRVVKPGSSIGKSHHLPEVERRKRVKEHPVSDVASILRDHGHTCDSIFNTWRWSKEDQKRLERGHDKHIAATDPDPNSYRLDYIFFNGVGNGWKVADVKVVLTERHPKLLCSLSDHFAVYANIERSQTSPPTPAGLEIHGALHDTQTEDPNLEMADFEDKDFKAAISQQPTHQYVGQDFYHDILAMIHKYNLRERKQRRYRCLHFVGSALVSIGCFVAVWWSPRNFVSFLLILLSSLGLMAGTVDGLIGFLFVGSELRALAEFEWEVRNALQLAGGPVQDDRALKDWYD</sequence>
<evidence type="ECO:0000256" key="8">
    <source>
        <dbReference type="ARBA" id="ARBA00022842"/>
    </source>
</evidence>
<organism evidence="16 17">
    <name type="scientific">Exophiala xenobiotica</name>
    <dbReference type="NCBI Taxonomy" id="348802"/>
    <lineage>
        <taxon>Eukaryota</taxon>
        <taxon>Fungi</taxon>
        <taxon>Dikarya</taxon>
        <taxon>Ascomycota</taxon>
        <taxon>Pezizomycotina</taxon>
        <taxon>Eurotiomycetes</taxon>
        <taxon>Chaetothyriomycetidae</taxon>
        <taxon>Chaetothyriales</taxon>
        <taxon>Herpotrichiellaceae</taxon>
        <taxon>Exophiala</taxon>
    </lineage>
</organism>
<keyword evidence="7" id="KW-0378">Hydrolase</keyword>
<comment type="similarity">
    <text evidence="4">Belongs to the neutral sphingomyelinase family.</text>
</comment>
<accession>A0A0D2BBM7</accession>
<evidence type="ECO:0000256" key="3">
    <source>
        <dbReference type="ARBA" id="ARBA00004991"/>
    </source>
</evidence>
<evidence type="ECO:0000256" key="4">
    <source>
        <dbReference type="ARBA" id="ARBA00006335"/>
    </source>
</evidence>
<evidence type="ECO:0000256" key="14">
    <source>
        <dbReference type="SAM" id="Phobius"/>
    </source>
</evidence>
<comment type="pathway">
    <text evidence="2">Lipid metabolism; sphingolipid metabolism.</text>
</comment>
<comment type="pathway">
    <text evidence="3">Sphingolipid metabolism.</text>
</comment>
<evidence type="ECO:0000259" key="15">
    <source>
        <dbReference type="Pfam" id="PF03372"/>
    </source>
</evidence>
<keyword evidence="17" id="KW-1185">Reference proteome</keyword>
<dbReference type="GO" id="GO:0016020">
    <property type="term" value="C:membrane"/>
    <property type="evidence" value="ECO:0007669"/>
    <property type="project" value="UniProtKB-SubCell"/>
</dbReference>
<dbReference type="HOGENOM" id="CLU_034001_0_0_1"/>
<keyword evidence="12 14" id="KW-0472">Membrane</keyword>
<proteinExistence type="inferred from homology"/>
<evidence type="ECO:0000256" key="2">
    <source>
        <dbReference type="ARBA" id="ARBA00004760"/>
    </source>
</evidence>
<reference evidence="16 17" key="1">
    <citation type="submission" date="2015-01" db="EMBL/GenBank/DDBJ databases">
        <title>The Genome Sequence of Exophiala xenobiotica CBS118157.</title>
        <authorList>
            <consortium name="The Broad Institute Genomics Platform"/>
            <person name="Cuomo C."/>
            <person name="de Hoog S."/>
            <person name="Gorbushina A."/>
            <person name="Stielow B."/>
            <person name="Teixiera M."/>
            <person name="Abouelleil A."/>
            <person name="Chapman S.B."/>
            <person name="Priest M."/>
            <person name="Young S.K."/>
            <person name="Wortman J."/>
            <person name="Nusbaum C."/>
            <person name="Birren B."/>
        </authorList>
    </citation>
    <scope>NUCLEOTIDE SEQUENCE [LARGE SCALE GENOMIC DNA]</scope>
    <source>
        <strain evidence="16 17">CBS 118157</strain>
    </source>
</reference>
<dbReference type="Gene3D" id="3.60.10.10">
    <property type="entry name" value="Endonuclease/exonuclease/phosphatase"/>
    <property type="match status" value="1"/>
</dbReference>
<dbReference type="PANTHER" id="PTHR16320:SF24">
    <property type="entry name" value="PHOSPHODIESTERASE, PUTATIVE-RELATED"/>
    <property type="match status" value="1"/>
</dbReference>
<evidence type="ECO:0000313" key="16">
    <source>
        <dbReference type="EMBL" id="KIW49516.1"/>
    </source>
</evidence>
<dbReference type="InterPro" id="IPR038772">
    <property type="entry name" value="Sph/SMPD2-like"/>
</dbReference>
<dbReference type="AlphaFoldDB" id="A0A0D2BBM7"/>
<evidence type="ECO:0000256" key="6">
    <source>
        <dbReference type="ARBA" id="ARBA00022723"/>
    </source>
</evidence>
<dbReference type="GO" id="GO:0004767">
    <property type="term" value="F:sphingomyelin phosphodiesterase activity"/>
    <property type="evidence" value="ECO:0007669"/>
    <property type="project" value="InterPro"/>
</dbReference>